<organism evidence="8 9">
    <name type="scientific">Ascoidea rubescens DSM 1968</name>
    <dbReference type="NCBI Taxonomy" id="1344418"/>
    <lineage>
        <taxon>Eukaryota</taxon>
        <taxon>Fungi</taxon>
        <taxon>Dikarya</taxon>
        <taxon>Ascomycota</taxon>
        <taxon>Saccharomycotina</taxon>
        <taxon>Saccharomycetes</taxon>
        <taxon>Ascoideaceae</taxon>
        <taxon>Ascoidea</taxon>
    </lineage>
</organism>
<dbReference type="GO" id="GO:0045134">
    <property type="term" value="F:UDP phosphatase activity"/>
    <property type="evidence" value="ECO:0007669"/>
    <property type="project" value="TreeGrafter"/>
</dbReference>
<dbReference type="Pfam" id="PF01150">
    <property type="entry name" value="GDA1_CD39"/>
    <property type="match status" value="1"/>
</dbReference>
<dbReference type="GO" id="GO:0005524">
    <property type="term" value="F:ATP binding"/>
    <property type="evidence" value="ECO:0007669"/>
    <property type="project" value="UniProtKB-KW"/>
</dbReference>
<evidence type="ECO:0000256" key="3">
    <source>
        <dbReference type="PIRSR" id="PIRSR600407-1"/>
    </source>
</evidence>
<dbReference type="PROSITE" id="PS01238">
    <property type="entry name" value="GDA1_CD39_NTPASE"/>
    <property type="match status" value="1"/>
</dbReference>
<evidence type="ECO:0000256" key="6">
    <source>
        <dbReference type="SAM" id="MobiDB-lite"/>
    </source>
</evidence>
<dbReference type="AlphaFoldDB" id="A0A1D2VJ12"/>
<gene>
    <name evidence="8" type="ORF">ASCRUDRAFT_75552</name>
</gene>
<sequence>MSNYDRYGIVIDSGSSGSRLQIFKWEDPLYTKIHSINESILSSIPQVVQESDWNKKTSPGLSTFNNNYKKIWSKHLKSLIKFAESKIPKEKIPETPIFLQATAGMRLLPEKSQLKILETVCKSLKEKSDFLVTNCQEQIQIINGEQEGIYGWIGLNYLLSNFNNYNSLNKSHFSYGFMDMGGASTQIAFVPSNASDLINHKDDLSKVFLRNVNGDLQQWNIFVSTWLGFGANQARKRYLNQLISLILLDDLTSNDNDIINDPCLQKGLNFDFYSSMDKKTHKIRGIGDYEMCIRIQYPLLLKNLPCIDEPCLFNGVHVPEINYEKDKFIGISEYWYNTNDIFQMGGQYNFLKFNEKVKEFCETDWKTIEQNNENGLYNDIPIDYLKDSCFKCGWVVNILHEGFNLPRIDIDSKSINKMSKGKETENIFQSAGTIAGAELSWTLGKILLYASSQVPLSKHNPNEKQIVGILPSEFDDNRNFLPGGIDLSINTNFEQITPIFSSFLNFFSYFFLIFIIFGIIMVLISTRANGGNKFLNSISIKSGLNFSIFKKFNYIVDKILNFVERLLKKILARRHFRRTVSINSGFELDNAFTDIEGGNLFSMKRSATTPRMNKVPNSSFYRSFSNSSSTSVYSINNGFNSVNGNNGFLNNSKSYFNSNFEFQSLGNRNNLNLNTNLINSNSAGINVEIEPPTPLAQKSGNSNSNVLFTTDGSSSSLYNVDINDDDQNDNHNNNNNNRNSYLNDKSMSFSLIENTNETSITLNNLPTNSHFPQLRSRTSNANIHINLNGNENENENRVILEENSNNEKKI</sequence>
<dbReference type="GO" id="GO:0046036">
    <property type="term" value="P:CTP metabolic process"/>
    <property type="evidence" value="ECO:0007669"/>
    <property type="project" value="TreeGrafter"/>
</dbReference>
<keyword evidence="7" id="KW-0472">Membrane</keyword>
<evidence type="ECO:0000256" key="7">
    <source>
        <dbReference type="SAM" id="Phobius"/>
    </source>
</evidence>
<dbReference type="FunCoup" id="A0A1D2VJ12">
    <property type="interactions" value="262"/>
</dbReference>
<evidence type="ECO:0000256" key="1">
    <source>
        <dbReference type="ARBA" id="ARBA00009283"/>
    </source>
</evidence>
<evidence type="ECO:0008006" key="10">
    <source>
        <dbReference type="Google" id="ProtNLM"/>
    </source>
</evidence>
<proteinExistence type="inferred from homology"/>
<accession>A0A1D2VJ12</accession>
<dbReference type="PANTHER" id="PTHR11782">
    <property type="entry name" value="ADENOSINE/GUANOSINE DIPHOSPHATASE"/>
    <property type="match status" value="1"/>
</dbReference>
<dbReference type="EMBL" id="KV454479">
    <property type="protein sequence ID" value="ODV61560.1"/>
    <property type="molecule type" value="Genomic_DNA"/>
</dbReference>
<evidence type="ECO:0000313" key="8">
    <source>
        <dbReference type="EMBL" id="ODV61560.1"/>
    </source>
</evidence>
<dbReference type="GO" id="GO:0000139">
    <property type="term" value="C:Golgi membrane"/>
    <property type="evidence" value="ECO:0007669"/>
    <property type="project" value="EnsemblFungi"/>
</dbReference>
<dbReference type="GeneID" id="30966749"/>
<evidence type="ECO:0000256" key="2">
    <source>
        <dbReference type="ARBA" id="ARBA00022801"/>
    </source>
</evidence>
<feature type="region of interest" description="Disordered" evidence="6">
    <location>
        <begin position="689"/>
        <end position="742"/>
    </location>
</feature>
<evidence type="ECO:0000256" key="5">
    <source>
        <dbReference type="RuleBase" id="RU003833"/>
    </source>
</evidence>
<keyword evidence="2 5" id="KW-0378">Hydrolase</keyword>
<dbReference type="Gene3D" id="3.30.420.150">
    <property type="entry name" value="Exopolyphosphatase. Domain 2"/>
    <property type="match status" value="1"/>
</dbReference>
<dbReference type="Gene3D" id="3.30.420.40">
    <property type="match status" value="1"/>
</dbReference>
<feature type="compositionally biased region" description="Polar residues" evidence="6">
    <location>
        <begin position="696"/>
        <end position="718"/>
    </location>
</feature>
<keyword evidence="4" id="KW-0067">ATP-binding</keyword>
<keyword evidence="9" id="KW-1185">Reference proteome</keyword>
<dbReference type="OrthoDB" id="6372431at2759"/>
<comment type="similarity">
    <text evidence="1 5">Belongs to the GDA1/CD39 NTPase family.</text>
</comment>
<dbReference type="RefSeq" id="XP_020047867.1">
    <property type="nucleotide sequence ID" value="XM_020193113.1"/>
</dbReference>
<dbReference type="InterPro" id="IPR000407">
    <property type="entry name" value="GDA1_CD39_NTPase"/>
</dbReference>
<evidence type="ECO:0000256" key="4">
    <source>
        <dbReference type="PIRSR" id="PIRSR600407-2"/>
    </source>
</evidence>
<feature type="compositionally biased region" description="Low complexity" evidence="6">
    <location>
        <begin position="730"/>
        <end position="742"/>
    </location>
</feature>
<name>A0A1D2VJ12_9ASCO</name>
<keyword evidence="4" id="KW-0547">Nucleotide-binding</keyword>
<feature type="transmembrane region" description="Helical" evidence="7">
    <location>
        <begin position="506"/>
        <end position="524"/>
    </location>
</feature>
<dbReference type="Proteomes" id="UP000095038">
    <property type="component" value="Unassembled WGS sequence"/>
</dbReference>
<reference evidence="9" key="1">
    <citation type="submission" date="2016-05" db="EMBL/GenBank/DDBJ databases">
        <title>Comparative genomics of biotechnologically important yeasts.</title>
        <authorList>
            <consortium name="DOE Joint Genome Institute"/>
            <person name="Riley R."/>
            <person name="Haridas S."/>
            <person name="Wolfe K.H."/>
            <person name="Lopes M.R."/>
            <person name="Hittinger C.T."/>
            <person name="Goker M."/>
            <person name="Salamov A."/>
            <person name="Wisecaver J."/>
            <person name="Long T.M."/>
            <person name="Aerts A.L."/>
            <person name="Barry K."/>
            <person name="Choi C."/>
            <person name="Clum A."/>
            <person name="Coughlan A.Y."/>
            <person name="Deshpande S."/>
            <person name="Douglass A.P."/>
            <person name="Hanson S.J."/>
            <person name="Klenk H.-P."/>
            <person name="Labutti K."/>
            <person name="Lapidus A."/>
            <person name="Lindquist E."/>
            <person name="Lipzen A."/>
            <person name="Meier-Kolthoff J.P."/>
            <person name="Ohm R.A."/>
            <person name="Otillar R.P."/>
            <person name="Pangilinan J."/>
            <person name="Peng Y."/>
            <person name="Rokas A."/>
            <person name="Rosa C.A."/>
            <person name="Scheuner C."/>
            <person name="Sibirny A.A."/>
            <person name="Slot J.C."/>
            <person name="Stielow J.B."/>
            <person name="Sun H."/>
            <person name="Kurtzman C.P."/>
            <person name="Blackwell M."/>
            <person name="Grigoriev I.V."/>
            <person name="Jeffries T.W."/>
        </authorList>
    </citation>
    <scope>NUCLEOTIDE SEQUENCE [LARGE SCALE GENOMIC DNA]</scope>
    <source>
        <strain evidence="9">DSM 1968</strain>
    </source>
</reference>
<dbReference type="STRING" id="1344418.A0A1D2VJ12"/>
<dbReference type="GO" id="GO:0006256">
    <property type="term" value="P:UDP catabolic process"/>
    <property type="evidence" value="ECO:0007669"/>
    <property type="project" value="TreeGrafter"/>
</dbReference>
<keyword evidence="7" id="KW-0812">Transmembrane</keyword>
<keyword evidence="7" id="KW-1133">Transmembrane helix</keyword>
<dbReference type="InParanoid" id="A0A1D2VJ12"/>
<dbReference type="GO" id="GO:0017111">
    <property type="term" value="F:ribonucleoside triphosphate phosphatase activity"/>
    <property type="evidence" value="ECO:0007669"/>
    <property type="project" value="EnsemblFungi"/>
</dbReference>
<dbReference type="PANTHER" id="PTHR11782:SF121">
    <property type="entry name" value="NUCLEOSIDE-DIPHOSPHATASE MIG-23"/>
    <property type="match status" value="1"/>
</dbReference>
<feature type="active site" description="Proton acceptor" evidence="3">
    <location>
        <position position="147"/>
    </location>
</feature>
<protein>
    <recommendedName>
        <fullName evidence="10">Golgi apyrase</fullName>
    </recommendedName>
</protein>
<dbReference type="GO" id="GO:0004382">
    <property type="term" value="F:GDP phosphatase activity"/>
    <property type="evidence" value="ECO:0007669"/>
    <property type="project" value="TreeGrafter"/>
</dbReference>
<feature type="binding site" evidence="4">
    <location>
        <begin position="182"/>
        <end position="186"/>
    </location>
    <ligand>
        <name>ATP</name>
        <dbReference type="ChEBI" id="CHEBI:30616"/>
    </ligand>
</feature>
<evidence type="ECO:0000313" key="9">
    <source>
        <dbReference type="Proteomes" id="UP000095038"/>
    </source>
</evidence>